<sequence>MSDDIAFYQTLSDIINVMNEISIKEDRMCVPLSKIRQETNLSPRELRRIINEAKKMGKIFGCQDLGIKERGYTVIKQERNVITERKDMITPVEVTRDYVVVEYKTITKTINLSLDYVNYINVNFYGDIVWGRDFYYSDSTGNEIRMVLNRDVCPHNSCSFTFPTLKPVLPRHSYSFTYITYYYLYPETDYFVFDFYAPTIKFSAKIYTDPIHVIDVQYKGIKDPKSSIVYKSSKDRFEIKGKVISPPLRIITKLNIKTLK</sequence>
<accession>A0A8D5U5E0</accession>
<evidence type="ECO:0000313" key="1">
    <source>
        <dbReference type="EMBL" id="BCU69618.1"/>
    </source>
</evidence>
<protein>
    <submittedName>
        <fullName evidence="1">Uncharacterized protein</fullName>
    </submittedName>
</protein>
<organism evidence="1 2">
    <name type="scientific">Stygiolobus caldivivus</name>
    <dbReference type="NCBI Taxonomy" id="2824673"/>
    <lineage>
        <taxon>Archaea</taxon>
        <taxon>Thermoproteota</taxon>
        <taxon>Thermoprotei</taxon>
        <taxon>Sulfolobales</taxon>
        <taxon>Sulfolobaceae</taxon>
        <taxon>Stygiolobus</taxon>
    </lineage>
</organism>
<reference evidence="1 2" key="1">
    <citation type="submission" date="2021-04" db="EMBL/GenBank/DDBJ databases">
        <title>Complete genome sequence of Stygiolobus sp. KN-1.</title>
        <authorList>
            <person name="Nakamura K."/>
            <person name="Sakai H."/>
            <person name="Kurosawa N."/>
        </authorList>
    </citation>
    <scope>NUCLEOTIDE SEQUENCE [LARGE SCALE GENOMIC DNA]</scope>
    <source>
        <strain evidence="1 2">KN-1</strain>
    </source>
</reference>
<dbReference type="Proteomes" id="UP000825123">
    <property type="component" value="Chromosome"/>
</dbReference>
<dbReference type="RefSeq" id="WP_221289619.1">
    <property type="nucleotide sequence ID" value="NZ_AP024597.1"/>
</dbReference>
<dbReference type="AlphaFoldDB" id="A0A8D5U5E0"/>
<keyword evidence="2" id="KW-1185">Reference proteome</keyword>
<dbReference type="KEGG" id="csty:KN1_09150"/>
<dbReference type="EMBL" id="AP024597">
    <property type="protein sequence ID" value="BCU69618.1"/>
    <property type="molecule type" value="Genomic_DNA"/>
</dbReference>
<gene>
    <name evidence="1" type="ORF">KN1_09150</name>
</gene>
<dbReference type="GeneID" id="66162664"/>
<proteinExistence type="predicted"/>
<name>A0A8D5U5E0_9CREN</name>
<evidence type="ECO:0000313" key="2">
    <source>
        <dbReference type="Proteomes" id="UP000825123"/>
    </source>
</evidence>